<evidence type="ECO:0000256" key="4">
    <source>
        <dbReference type="ARBA" id="ARBA00023180"/>
    </source>
</evidence>
<dbReference type="GO" id="GO:0098609">
    <property type="term" value="P:cell-cell adhesion"/>
    <property type="evidence" value="ECO:0007669"/>
    <property type="project" value="TreeGrafter"/>
</dbReference>
<evidence type="ECO:0000256" key="2">
    <source>
        <dbReference type="ARBA" id="ARBA00023136"/>
    </source>
</evidence>
<dbReference type="GO" id="GO:0050839">
    <property type="term" value="F:cell adhesion molecule binding"/>
    <property type="evidence" value="ECO:0007669"/>
    <property type="project" value="TreeGrafter"/>
</dbReference>
<keyword evidence="2" id="KW-0472">Membrane</keyword>
<evidence type="ECO:0000256" key="3">
    <source>
        <dbReference type="ARBA" id="ARBA00023157"/>
    </source>
</evidence>
<dbReference type="PANTHER" id="PTHR11640">
    <property type="entry name" value="NEPHRIN"/>
    <property type="match status" value="1"/>
</dbReference>
<dbReference type="Gene3D" id="2.60.40.10">
    <property type="entry name" value="Immunoglobulins"/>
    <property type="match status" value="2"/>
</dbReference>
<evidence type="ECO:0000256" key="1">
    <source>
        <dbReference type="ARBA" id="ARBA00004479"/>
    </source>
</evidence>
<organism evidence="7 8">
    <name type="scientific">Octopus vulgaris</name>
    <name type="common">Common octopus</name>
    <dbReference type="NCBI Taxonomy" id="6645"/>
    <lineage>
        <taxon>Eukaryota</taxon>
        <taxon>Metazoa</taxon>
        <taxon>Spiralia</taxon>
        <taxon>Lophotrochozoa</taxon>
        <taxon>Mollusca</taxon>
        <taxon>Cephalopoda</taxon>
        <taxon>Coleoidea</taxon>
        <taxon>Octopodiformes</taxon>
        <taxon>Octopoda</taxon>
        <taxon>Incirrata</taxon>
        <taxon>Octopodidae</taxon>
        <taxon>Octopus</taxon>
    </lineage>
</organism>
<accession>A0AA36FE17</accession>
<evidence type="ECO:0000313" key="8">
    <source>
        <dbReference type="Proteomes" id="UP001162480"/>
    </source>
</evidence>
<proteinExistence type="predicted"/>
<protein>
    <submittedName>
        <fullName evidence="7">Synaptogenesis syg-2-like</fullName>
    </submittedName>
</protein>
<comment type="subcellular location">
    <subcellularLocation>
        <location evidence="1">Membrane</location>
        <topology evidence="1">Single-pass type I membrane protein</topology>
    </subcellularLocation>
</comment>
<dbReference type="InterPro" id="IPR013783">
    <property type="entry name" value="Ig-like_fold"/>
</dbReference>
<dbReference type="SUPFAM" id="SSF48726">
    <property type="entry name" value="Immunoglobulin"/>
    <property type="match status" value="2"/>
</dbReference>
<dbReference type="GO" id="GO:0005886">
    <property type="term" value="C:plasma membrane"/>
    <property type="evidence" value="ECO:0007669"/>
    <property type="project" value="TreeGrafter"/>
</dbReference>
<keyword evidence="3" id="KW-1015">Disulfide bond</keyword>
<dbReference type="Proteomes" id="UP001162480">
    <property type="component" value="Chromosome 15"/>
</dbReference>
<dbReference type="AlphaFoldDB" id="A0AA36FE17"/>
<dbReference type="InterPro" id="IPR007110">
    <property type="entry name" value="Ig-like_dom"/>
</dbReference>
<dbReference type="InterPro" id="IPR036179">
    <property type="entry name" value="Ig-like_dom_sf"/>
</dbReference>
<name>A0AA36FE17_OCTVU</name>
<reference evidence="7" key="1">
    <citation type="submission" date="2023-08" db="EMBL/GenBank/DDBJ databases">
        <authorList>
            <person name="Alioto T."/>
            <person name="Alioto T."/>
            <person name="Gomez Garrido J."/>
        </authorList>
    </citation>
    <scope>NUCLEOTIDE SEQUENCE</scope>
</reference>
<dbReference type="EMBL" id="OX597828">
    <property type="protein sequence ID" value="CAI9734167.1"/>
    <property type="molecule type" value="Genomic_DNA"/>
</dbReference>
<keyword evidence="4" id="KW-0325">Glycoprotein</keyword>
<keyword evidence="5" id="KW-0393">Immunoglobulin domain</keyword>
<evidence type="ECO:0000313" key="7">
    <source>
        <dbReference type="EMBL" id="CAI9734167.1"/>
    </source>
</evidence>
<feature type="domain" description="Ig-like" evidence="6">
    <location>
        <begin position="42"/>
        <end position="115"/>
    </location>
</feature>
<evidence type="ECO:0000256" key="5">
    <source>
        <dbReference type="ARBA" id="ARBA00023319"/>
    </source>
</evidence>
<dbReference type="InterPro" id="IPR051275">
    <property type="entry name" value="Cell_adhesion_signaling"/>
</dbReference>
<dbReference type="PANTHER" id="PTHR11640:SF31">
    <property type="entry name" value="IRREGULAR CHIASM C-ROUGHEST PROTEIN-RELATED"/>
    <property type="match status" value="1"/>
</dbReference>
<gene>
    <name evidence="7" type="ORF">OCTVUL_1B010262</name>
</gene>
<keyword evidence="8" id="KW-1185">Reference proteome</keyword>
<dbReference type="PROSITE" id="PS50835">
    <property type="entry name" value="IG_LIKE"/>
    <property type="match status" value="2"/>
</dbReference>
<feature type="domain" description="Ig-like" evidence="6">
    <location>
        <begin position="125"/>
        <end position="202"/>
    </location>
</feature>
<evidence type="ECO:0000259" key="6">
    <source>
        <dbReference type="PROSITE" id="PS50835"/>
    </source>
</evidence>
<sequence length="286" mass="32994">MLLGESYKSNWLKGLRYVVKCRGIHIAANVSHEKNLTIYYPPKTIEIKTDEPFLEGRKGILHCKAINGYPEKYSYRWDPSNKTSQNLTLSQLNRTHNNEVYTCYASNKCSKRELHKKHWINVEYPPDITAPENVTLFEDQASIINCSAKGNPTPEVWLEDKNRNFLSNSILTFNRKNISDVFCTAIAKSERNGNLTAKKEINILFKYPPQVNIHISNEPNNTKNTYNKEVLPINNPSFNNTGTWECHVINDDFRVIKSSNYKIPVKAMFSSVSNGPKKKMFQMRKL</sequence>
<dbReference type="GO" id="GO:0005911">
    <property type="term" value="C:cell-cell junction"/>
    <property type="evidence" value="ECO:0007669"/>
    <property type="project" value="TreeGrafter"/>
</dbReference>